<evidence type="ECO:0000313" key="3">
    <source>
        <dbReference type="EMBL" id="PTR13401.1"/>
    </source>
</evidence>
<evidence type="ECO:0000256" key="1">
    <source>
        <dbReference type="SAM" id="MobiDB-lite"/>
    </source>
</evidence>
<gene>
    <name evidence="3" type="ORF">C8J28_12231</name>
</gene>
<dbReference type="EMBL" id="QAOT01000022">
    <property type="protein sequence ID" value="PTR13401.1"/>
    <property type="molecule type" value="Genomic_DNA"/>
</dbReference>
<proteinExistence type="predicted"/>
<accession>A0A2T5JT91</accession>
<name>A0A2T5JT91_9RHOB</name>
<dbReference type="RefSeq" id="WP_108222313.1">
    <property type="nucleotide sequence ID" value="NZ_CP183927.1"/>
</dbReference>
<protein>
    <submittedName>
        <fullName evidence="3">Uncharacterized protein</fullName>
    </submittedName>
</protein>
<feature type="compositionally biased region" description="Low complexity" evidence="1">
    <location>
        <begin position="7"/>
        <end position="22"/>
    </location>
</feature>
<keyword evidence="2" id="KW-0472">Membrane</keyword>
<dbReference type="OrthoDB" id="9912892at2"/>
<keyword evidence="4" id="KW-1185">Reference proteome</keyword>
<keyword evidence="2" id="KW-0812">Transmembrane</keyword>
<comment type="caution">
    <text evidence="3">The sequence shown here is derived from an EMBL/GenBank/DDBJ whole genome shotgun (WGS) entry which is preliminary data.</text>
</comment>
<keyword evidence="2" id="KW-1133">Transmembrane helix</keyword>
<feature type="transmembrane region" description="Helical" evidence="2">
    <location>
        <begin position="150"/>
        <end position="171"/>
    </location>
</feature>
<sequence>MDDGRTARSAPPNAPEASAAGSQGTSIAFANAEWRAIREQINILLQAIWRFESLVLGGYAAFYAWILSGKLPGEASVSLLVLVALLFSLLVLHRIKIEYSILMTLASYSRLLEDYIYASSSARPPGWEKYLSEDSNDPDRRSMRAVFRRYRNTGMAAGLLVAFNAVALLVLELDYLLELRSRFEAFHGAGPF</sequence>
<evidence type="ECO:0000256" key="2">
    <source>
        <dbReference type="SAM" id="Phobius"/>
    </source>
</evidence>
<feature type="transmembrane region" description="Helical" evidence="2">
    <location>
        <begin position="73"/>
        <end position="92"/>
    </location>
</feature>
<evidence type="ECO:0000313" key="4">
    <source>
        <dbReference type="Proteomes" id="UP000244060"/>
    </source>
</evidence>
<organism evidence="3 4">
    <name type="scientific">Cereibacter azotoformans</name>
    <dbReference type="NCBI Taxonomy" id="43057"/>
    <lineage>
        <taxon>Bacteria</taxon>
        <taxon>Pseudomonadati</taxon>
        <taxon>Pseudomonadota</taxon>
        <taxon>Alphaproteobacteria</taxon>
        <taxon>Rhodobacterales</taxon>
        <taxon>Paracoccaceae</taxon>
        <taxon>Cereibacter</taxon>
    </lineage>
</organism>
<dbReference type="Proteomes" id="UP000244060">
    <property type="component" value="Unassembled WGS sequence"/>
</dbReference>
<reference evidence="3 4" key="1">
    <citation type="submission" date="2018-04" db="EMBL/GenBank/DDBJ databases">
        <title>Genomic Encyclopedia of Type Strains, Phase III (KMG-III): the genomes of soil and plant-associated and newly described type strains.</title>
        <authorList>
            <person name="Whitman W."/>
        </authorList>
    </citation>
    <scope>NUCLEOTIDE SEQUENCE [LARGE SCALE GENOMIC DNA]</scope>
    <source>
        <strain evidence="3 4">KA25</strain>
    </source>
</reference>
<feature type="region of interest" description="Disordered" evidence="1">
    <location>
        <begin position="1"/>
        <end position="22"/>
    </location>
</feature>
<feature type="transmembrane region" description="Helical" evidence="2">
    <location>
        <begin position="47"/>
        <end position="67"/>
    </location>
</feature>
<dbReference type="AlphaFoldDB" id="A0A2T5JT91"/>